<dbReference type="Proteomes" id="UP001228044">
    <property type="component" value="Unassembled WGS sequence"/>
</dbReference>
<comment type="caution">
    <text evidence="1">The sequence shown here is derived from an EMBL/GenBank/DDBJ whole genome shotgun (WGS) entry which is preliminary data.</text>
</comment>
<dbReference type="InterPro" id="IPR021332">
    <property type="entry name" value="DUF2944"/>
</dbReference>
<keyword evidence="2" id="KW-1185">Reference proteome</keyword>
<name>A0ABT8DTB6_9BURK</name>
<sequence>MDEIVKAALKKWPNVPHCYGWLALDARGDWYMRDERIQAAGPFPQIKGSRINHEKLREFIARNYAADEAGCWFFQNGPQRVYLQLEAAPWIWRLDEQLRLQSHTGLATEVEAAWLDEADRLFLSTPLGLGLVHTADMHLAARAVEQGLWQPEPTTHAELLRRHGVVLEPRPAG</sequence>
<reference evidence="1 2" key="1">
    <citation type="submission" date="2023-06" db="EMBL/GenBank/DDBJ databases">
        <title>Pelomonas sp. PFR6 16S ribosomal RNA gene Genome sequencing and assembly.</title>
        <authorList>
            <person name="Woo H."/>
        </authorList>
    </citation>
    <scope>NUCLEOTIDE SEQUENCE [LARGE SCALE GENOMIC DNA]</scope>
    <source>
        <strain evidence="1 2">PFR6</strain>
    </source>
</reference>
<dbReference type="EMBL" id="JAUHHC010000001">
    <property type="protein sequence ID" value="MDN3919411.1"/>
    <property type="molecule type" value="Genomic_DNA"/>
</dbReference>
<dbReference type="Pfam" id="PF11161">
    <property type="entry name" value="DUF2944"/>
    <property type="match status" value="1"/>
</dbReference>
<accession>A0ABT8DTB6</accession>
<evidence type="ECO:0000313" key="1">
    <source>
        <dbReference type="EMBL" id="MDN3919411.1"/>
    </source>
</evidence>
<organism evidence="1 2">
    <name type="scientific">Roseateles violae</name>
    <dbReference type="NCBI Taxonomy" id="3058042"/>
    <lineage>
        <taxon>Bacteria</taxon>
        <taxon>Pseudomonadati</taxon>
        <taxon>Pseudomonadota</taxon>
        <taxon>Betaproteobacteria</taxon>
        <taxon>Burkholderiales</taxon>
        <taxon>Sphaerotilaceae</taxon>
        <taxon>Roseateles</taxon>
    </lineage>
</organism>
<proteinExistence type="predicted"/>
<evidence type="ECO:0000313" key="2">
    <source>
        <dbReference type="Proteomes" id="UP001228044"/>
    </source>
</evidence>
<gene>
    <name evidence="1" type="ORF">QWJ38_03860</name>
</gene>
<dbReference type="RefSeq" id="WP_290357715.1">
    <property type="nucleotide sequence ID" value="NZ_JAUHHC010000001.1"/>
</dbReference>
<protein>
    <submittedName>
        <fullName evidence="1">DUF2946 family protein</fullName>
    </submittedName>
</protein>